<dbReference type="AlphaFoldDB" id="A0A6N7QV84"/>
<organism evidence="2 3">
    <name type="scientific">Gracilibacillus thailandensis</name>
    <dbReference type="NCBI Taxonomy" id="563735"/>
    <lineage>
        <taxon>Bacteria</taxon>
        <taxon>Bacillati</taxon>
        <taxon>Bacillota</taxon>
        <taxon>Bacilli</taxon>
        <taxon>Bacillales</taxon>
        <taxon>Bacillaceae</taxon>
        <taxon>Gracilibacillus</taxon>
    </lineage>
</organism>
<comment type="caution">
    <text evidence="2">The sequence shown here is derived from an EMBL/GenBank/DDBJ whole genome shotgun (WGS) entry which is preliminary data.</text>
</comment>
<accession>A0A6N7QV84</accession>
<protein>
    <submittedName>
        <fullName evidence="2">SidA/IucD/PvdA family monooxygenase</fullName>
    </submittedName>
</protein>
<reference evidence="2 3" key="1">
    <citation type="submission" date="2019-10" db="EMBL/GenBank/DDBJ databases">
        <title>Gracilibacillus salitolerans sp. nov., a moderate halophile isolated from a saline soil in northwest China.</title>
        <authorList>
            <person name="Gan L."/>
        </authorList>
    </citation>
    <scope>NUCLEOTIDE SEQUENCE [LARGE SCALE GENOMIC DNA]</scope>
    <source>
        <strain evidence="2 3">TP2-8</strain>
    </source>
</reference>
<dbReference type="GO" id="GO:0050660">
    <property type="term" value="F:flavin adenine dinucleotide binding"/>
    <property type="evidence" value="ECO:0007669"/>
    <property type="project" value="TreeGrafter"/>
</dbReference>
<evidence type="ECO:0000256" key="1">
    <source>
        <dbReference type="ARBA" id="ARBA00023002"/>
    </source>
</evidence>
<dbReference type="InterPro" id="IPR036188">
    <property type="entry name" value="FAD/NAD-bd_sf"/>
</dbReference>
<dbReference type="EMBL" id="WJEE01000001">
    <property type="protein sequence ID" value="MRI64795.1"/>
    <property type="molecule type" value="Genomic_DNA"/>
</dbReference>
<dbReference type="PANTHER" id="PTHR43539">
    <property type="entry name" value="FLAVIN-BINDING MONOOXYGENASE-LIKE PROTEIN (AFU_ORTHOLOGUE AFUA_4G09220)"/>
    <property type="match status" value="1"/>
</dbReference>
<proteinExistence type="predicted"/>
<keyword evidence="1" id="KW-0560">Oxidoreductase</keyword>
<keyword evidence="2" id="KW-0503">Monooxygenase</keyword>
<sequence>MTIETLNKQVKKDLAYLNMPEKTWVPSRELDGQHIYDAIIIGGGQSGLGAALGLIREKITNILIIDENPEGLEGPWDTYARMTTLRTPKHLTAIDTGIPSLTFRAWWEAQFGKKGWEELDKIPKGDWMNYLRWFREVLSLPMQNNTKLTLIEPIESGMVYRLHLESTSAKSLLSRKVILATGIQGGGEWHVPPFIKEKLPKNLYAHTSENIDFTNLKNKHIAILGGGASAFDNANYALSQGVSEAHVFIRRKNIPKINPIRHMEQSGMIDRFHTFADSTKYKIMSHFFYHNQPPTNDTFRKASAWPGFCLHTGEPWLDVQQVDDKVKVITEREEYIFDFIIVSTGLKTDPALRPELRMVEPYIFRWRDYYQAPNNIANPLLDAHPYLSPGFAFQSKAQKGKRLLHGLYSFNYSALISCGLSASAISGLRFAIPKLASAVADQLFLDNQKELLEAFFQYDEEEFVGEVPQHSKSTNQNQLLNA</sequence>
<dbReference type="PANTHER" id="PTHR43539:SF91">
    <property type="entry name" value="FAD-DEPENDENT URATE HYDROXYLASE"/>
    <property type="match status" value="1"/>
</dbReference>
<dbReference type="GO" id="GO:0004497">
    <property type="term" value="F:monooxygenase activity"/>
    <property type="evidence" value="ECO:0007669"/>
    <property type="project" value="UniProtKB-KW"/>
</dbReference>
<dbReference type="Pfam" id="PF13738">
    <property type="entry name" value="Pyr_redox_3"/>
    <property type="match status" value="1"/>
</dbReference>
<evidence type="ECO:0000313" key="2">
    <source>
        <dbReference type="EMBL" id="MRI64795.1"/>
    </source>
</evidence>
<dbReference type="InterPro" id="IPR050982">
    <property type="entry name" value="Auxin_biosynth/cation_transpt"/>
</dbReference>
<dbReference type="Gene3D" id="3.50.50.60">
    <property type="entry name" value="FAD/NAD(P)-binding domain"/>
    <property type="match status" value="1"/>
</dbReference>
<dbReference type="RefSeq" id="WP_153833691.1">
    <property type="nucleotide sequence ID" value="NZ_JBHUMW010000007.1"/>
</dbReference>
<name>A0A6N7QV84_9BACI</name>
<evidence type="ECO:0000313" key="3">
    <source>
        <dbReference type="Proteomes" id="UP000435187"/>
    </source>
</evidence>
<keyword evidence="3" id="KW-1185">Reference proteome</keyword>
<dbReference type="SUPFAM" id="SSF51905">
    <property type="entry name" value="FAD/NAD(P)-binding domain"/>
    <property type="match status" value="1"/>
</dbReference>
<gene>
    <name evidence="2" type="ORF">GH885_00350</name>
</gene>
<dbReference type="Proteomes" id="UP000435187">
    <property type="component" value="Unassembled WGS sequence"/>
</dbReference>